<evidence type="ECO:0000259" key="2">
    <source>
        <dbReference type="Pfam" id="PF01764"/>
    </source>
</evidence>
<dbReference type="Pfam" id="PF01764">
    <property type="entry name" value="Lipase_3"/>
    <property type="match status" value="1"/>
</dbReference>
<dbReference type="InterPro" id="IPR002921">
    <property type="entry name" value="Fungal_lipase-type"/>
</dbReference>
<dbReference type="PANTHER" id="PTHR45856:SF11">
    <property type="entry name" value="FUNGAL LIPASE-LIKE DOMAIN-CONTAINING PROTEIN"/>
    <property type="match status" value="1"/>
</dbReference>
<feature type="domain" description="Fungal lipase-type" evidence="2">
    <location>
        <begin position="540"/>
        <end position="687"/>
    </location>
</feature>
<sequence length="834" mass="97554">MFSGSSNDISDSSNNNNSNNNDSNNNDSNNKDSNKSSIDGSSDISSSVSSSGDISSIVSSSGDISNIVSSNGDISSILSSNGNISSIVSCNGEISSIFIGLDNSSSGNIRSVSSCRIAGETSEKEYGKRDRFCYKTKYTNVYVKYKNELKLYNKKLKENDLNDYYDKIIKSRELVDLNYKNEYVLKMKYHKGYDISLNNLHIVNEQKIREKLYSNFVASSNEEDNATFQEVCYYADLSKIDIDPIMFKEYYLKSSVCDGEYLPLKSTLIEKICFLSNHLKKNPYVNRIKITSKKSILYRLFLNIIKTFKRLSVKQCIKNVEDSNLLDILFLLNDEIVEESKTEHNIGKCLNNIIERHKQWYDLINFIITIMFGCATYLKEHYYLTTEEKNEIIVKERIVDLPIFDYLNTNIIDIFVPINFEMKFDIDLLKDISDASDEKRKLYQTWYVCYLFTHKVYLLCKMWNLLKKWETSKFVPHPWYIVHVGSILAPQIVNLHNIDEDKYVYFRYIDPIQLFISFKRSKRYPIPNYDKTKFHLVENIIAFQGTTSPFMWVFNLIYELISYPYLTKGKVHKAYLFIFKRVVKPYLHVLKKDILNEINDEKSKYTKENPYIIIFTGHSFGAAMANISSFYLTKILNVKNNPKIKIYAITFGMPMFYDDIYCYEFRKSGVITNNISINYDPVPLIMAVPGLNDFHDPEEEKKSTIMFRVEDLKTLNYDFGKNIFNGNEIFSSERNQPRSMLHLLTKYVFNNIFIEVGERHFSQTHIFFYYEFLTLVSGWTNEAEWGTYFLIPYFLFDIIDFSHNELMTKSQESYKKYKEDLLKKLQDSKKYKGA</sequence>
<feature type="region of interest" description="Disordered" evidence="1">
    <location>
        <begin position="1"/>
        <end position="51"/>
    </location>
</feature>
<dbReference type="InterPro" id="IPR029058">
    <property type="entry name" value="AB_hydrolase_fold"/>
</dbReference>
<gene>
    <name evidence="3" type="primary">PmlGA01_130025300</name>
    <name evidence="3" type="ORF">PMLGA01_130025300</name>
</gene>
<proteinExistence type="predicted"/>
<dbReference type="GO" id="GO:0006629">
    <property type="term" value="P:lipid metabolic process"/>
    <property type="evidence" value="ECO:0007669"/>
    <property type="project" value="InterPro"/>
</dbReference>
<dbReference type="Proteomes" id="UP000219799">
    <property type="component" value="Chromosome 13"/>
</dbReference>
<feature type="compositionally biased region" description="Low complexity" evidence="1">
    <location>
        <begin position="35"/>
        <end position="51"/>
    </location>
</feature>
<dbReference type="VEuPathDB" id="PlasmoDB:PmUG01_13033000"/>
<dbReference type="Gene3D" id="3.40.50.1820">
    <property type="entry name" value="alpha/beta hydrolase"/>
    <property type="match status" value="1"/>
</dbReference>
<dbReference type="PANTHER" id="PTHR45856">
    <property type="entry name" value="ALPHA/BETA-HYDROLASES SUPERFAMILY PROTEIN"/>
    <property type="match status" value="1"/>
</dbReference>
<accession>A0A1C3KF36</accession>
<dbReference type="EMBL" id="LT594501">
    <property type="protein sequence ID" value="SBT72223.1"/>
    <property type="molecule type" value="Genomic_DNA"/>
</dbReference>
<protein>
    <submittedName>
        <fullName evidence="3">Lipase, putative</fullName>
    </submittedName>
</protein>
<evidence type="ECO:0000256" key="1">
    <source>
        <dbReference type="SAM" id="MobiDB-lite"/>
    </source>
</evidence>
<reference evidence="3 4" key="1">
    <citation type="submission" date="2016-06" db="EMBL/GenBank/DDBJ databases">
        <authorList>
            <consortium name="Pathogen Informatics"/>
        </authorList>
    </citation>
    <scope>NUCLEOTIDE SEQUENCE [LARGE SCALE GENOMIC DNA]</scope>
    <source>
        <strain evidence="3">PmlGA01</strain>
    </source>
</reference>
<name>A0A1C3KF36_PLAMA</name>
<feature type="compositionally biased region" description="Low complexity" evidence="1">
    <location>
        <begin position="1"/>
        <end position="28"/>
    </location>
</feature>
<evidence type="ECO:0000313" key="4">
    <source>
        <dbReference type="Proteomes" id="UP000219799"/>
    </source>
</evidence>
<dbReference type="SUPFAM" id="SSF53474">
    <property type="entry name" value="alpha/beta-Hydrolases"/>
    <property type="match status" value="1"/>
</dbReference>
<evidence type="ECO:0000313" key="3">
    <source>
        <dbReference type="EMBL" id="SBT72223.1"/>
    </source>
</evidence>
<dbReference type="InterPro" id="IPR051218">
    <property type="entry name" value="Sec_MonoDiacylglyc_Lipase"/>
</dbReference>
<dbReference type="AlphaFoldDB" id="A0A1C3KF36"/>
<organism evidence="3 4">
    <name type="scientific">Plasmodium malariae</name>
    <dbReference type="NCBI Taxonomy" id="5858"/>
    <lineage>
        <taxon>Eukaryota</taxon>
        <taxon>Sar</taxon>
        <taxon>Alveolata</taxon>
        <taxon>Apicomplexa</taxon>
        <taxon>Aconoidasida</taxon>
        <taxon>Haemosporida</taxon>
        <taxon>Plasmodiidae</taxon>
        <taxon>Plasmodium</taxon>
        <taxon>Plasmodium (Plasmodium)</taxon>
    </lineage>
</organism>